<gene>
    <name evidence="5" type="ORF">FHU35_17345</name>
</gene>
<evidence type="ECO:0000256" key="3">
    <source>
        <dbReference type="ARBA" id="ARBA00023163"/>
    </source>
</evidence>
<dbReference type="GO" id="GO:0003700">
    <property type="term" value="F:DNA-binding transcription factor activity"/>
    <property type="evidence" value="ECO:0007669"/>
    <property type="project" value="InterPro"/>
</dbReference>
<dbReference type="InterPro" id="IPR009057">
    <property type="entry name" value="Homeodomain-like_sf"/>
</dbReference>
<dbReference type="InterPro" id="IPR046532">
    <property type="entry name" value="DUF6597"/>
</dbReference>
<dbReference type="PROSITE" id="PS01124">
    <property type="entry name" value="HTH_ARAC_FAMILY_2"/>
    <property type="match status" value="1"/>
</dbReference>
<dbReference type="GO" id="GO:0043565">
    <property type="term" value="F:sequence-specific DNA binding"/>
    <property type="evidence" value="ECO:0007669"/>
    <property type="project" value="InterPro"/>
</dbReference>
<evidence type="ECO:0000256" key="1">
    <source>
        <dbReference type="ARBA" id="ARBA00023015"/>
    </source>
</evidence>
<sequence>MSKAGRPEAIVRPRAGERAFEVERLEPDPALAEFVDYYWLVRWNTTGEHRQQVVPQPRVHVAAEDGRLLVHGVSREPFFRTLTGVGHVLGAAFHPGGFRALLKGSVGAISGTVRTAEDVLGHDDRAAAERILSTSETAAIVPVLDAYLLACEPEPDPTGRAVTDLVDEVQRRPDIARVEQLSEHAGLSARALQRLFSDYVGVGPKWVIQRSRLLDATAAAHSGEPVDWSGLAATLGFSDQAHLTRVFTQVVGTSPERYRRDPGTADDR</sequence>
<comment type="caution">
    <text evidence="5">The sequence shown here is derived from an EMBL/GenBank/DDBJ whole genome shotgun (WGS) entry which is preliminary data.</text>
</comment>
<dbReference type="EMBL" id="VIWX01000007">
    <property type="protein sequence ID" value="TWF92699.1"/>
    <property type="molecule type" value="Genomic_DNA"/>
</dbReference>
<dbReference type="OrthoDB" id="2559672at2"/>
<dbReference type="SMART" id="SM00342">
    <property type="entry name" value="HTH_ARAC"/>
    <property type="match status" value="1"/>
</dbReference>
<dbReference type="PANTHER" id="PTHR46796:SF15">
    <property type="entry name" value="BLL1074 PROTEIN"/>
    <property type="match status" value="1"/>
</dbReference>
<evidence type="ECO:0000313" key="6">
    <source>
        <dbReference type="Proteomes" id="UP000316184"/>
    </source>
</evidence>
<dbReference type="Pfam" id="PF12833">
    <property type="entry name" value="HTH_18"/>
    <property type="match status" value="1"/>
</dbReference>
<feature type="domain" description="HTH araC/xylS-type" evidence="4">
    <location>
        <begin position="160"/>
        <end position="261"/>
    </location>
</feature>
<evidence type="ECO:0000313" key="5">
    <source>
        <dbReference type="EMBL" id="TWF92699.1"/>
    </source>
</evidence>
<protein>
    <submittedName>
        <fullName evidence="5">AraC-like DNA-binding protein</fullName>
    </submittedName>
</protein>
<dbReference type="RefSeq" id="WP_145745357.1">
    <property type="nucleotide sequence ID" value="NZ_VIWX01000007.1"/>
</dbReference>
<dbReference type="InterPro" id="IPR018060">
    <property type="entry name" value="HTH_AraC"/>
</dbReference>
<proteinExistence type="predicted"/>
<dbReference type="Gene3D" id="1.10.10.60">
    <property type="entry name" value="Homeodomain-like"/>
    <property type="match status" value="1"/>
</dbReference>
<reference evidence="5 6" key="1">
    <citation type="submission" date="2019-06" db="EMBL/GenBank/DDBJ databases">
        <title>Sequencing the genomes of 1000 actinobacteria strains.</title>
        <authorList>
            <person name="Klenk H.-P."/>
        </authorList>
    </citation>
    <scope>NUCLEOTIDE SEQUENCE [LARGE SCALE GENOMIC DNA]</scope>
    <source>
        <strain evidence="5 6">DSM 46699</strain>
    </source>
</reference>
<name>A0A561U012_9PSEU</name>
<keyword evidence="1" id="KW-0805">Transcription regulation</keyword>
<dbReference type="AlphaFoldDB" id="A0A561U012"/>
<dbReference type="SUPFAM" id="SSF46689">
    <property type="entry name" value="Homeodomain-like"/>
    <property type="match status" value="1"/>
</dbReference>
<keyword evidence="6" id="KW-1185">Reference proteome</keyword>
<keyword evidence="3" id="KW-0804">Transcription</keyword>
<organism evidence="5 6">
    <name type="scientific">Saccharopolyspora dendranthemae</name>
    <dbReference type="NCBI Taxonomy" id="1181886"/>
    <lineage>
        <taxon>Bacteria</taxon>
        <taxon>Bacillati</taxon>
        <taxon>Actinomycetota</taxon>
        <taxon>Actinomycetes</taxon>
        <taxon>Pseudonocardiales</taxon>
        <taxon>Pseudonocardiaceae</taxon>
        <taxon>Saccharopolyspora</taxon>
    </lineage>
</organism>
<dbReference type="Pfam" id="PF20240">
    <property type="entry name" value="DUF6597"/>
    <property type="match status" value="1"/>
</dbReference>
<dbReference type="Proteomes" id="UP000316184">
    <property type="component" value="Unassembled WGS sequence"/>
</dbReference>
<dbReference type="PANTHER" id="PTHR46796">
    <property type="entry name" value="HTH-TYPE TRANSCRIPTIONAL ACTIVATOR RHAS-RELATED"/>
    <property type="match status" value="1"/>
</dbReference>
<dbReference type="InterPro" id="IPR050204">
    <property type="entry name" value="AraC_XylS_family_regulators"/>
</dbReference>
<keyword evidence="2 5" id="KW-0238">DNA-binding</keyword>
<evidence type="ECO:0000256" key="2">
    <source>
        <dbReference type="ARBA" id="ARBA00023125"/>
    </source>
</evidence>
<evidence type="ECO:0000259" key="4">
    <source>
        <dbReference type="PROSITE" id="PS01124"/>
    </source>
</evidence>
<accession>A0A561U012</accession>